<dbReference type="RefSeq" id="WP_167088673.1">
    <property type="nucleotide sequence ID" value="NZ_WHJG01000020.1"/>
</dbReference>
<dbReference type="Gene3D" id="2.60.200.60">
    <property type="match status" value="1"/>
</dbReference>
<sequence length="128" mass="13472">METHVYANENEVCSKAADGKATAGPDPCWSPPAPTAGPVVVPYSNTACAKELTNGSSTVFVCGTPVALRDKSFLANSVGDEPATRNLGMGVSSHDIKGDAYFIDWSPNVKVEGLNVCRHNDPMTHNHG</sequence>
<evidence type="ECO:0000313" key="2">
    <source>
        <dbReference type="Proteomes" id="UP000621455"/>
    </source>
</evidence>
<dbReference type="Pfam" id="PF13665">
    <property type="entry name" value="Tox-PAAR-like"/>
    <property type="match status" value="1"/>
</dbReference>
<keyword evidence="2" id="KW-1185">Reference proteome</keyword>
<gene>
    <name evidence="1" type="ORF">F2P44_18980</name>
</gene>
<accession>A0ABX0NAL1</accession>
<reference evidence="1 2" key="1">
    <citation type="submission" date="2019-10" db="EMBL/GenBank/DDBJ databases">
        <title>Taxonomy of Antarctic Massilia spp.: description of Massilia rubra sp. nov., Massilia aquatica sp. nov., Massilia mucilaginosa sp. nov., Massilia frigida sp. nov. isolated from streams, lakes and regoliths.</title>
        <authorList>
            <person name="Holochova P."/>
            <person name="Sedlacek I."/>
            <person name="Kralova S."/>
            <person name="Maslanova I."/>
            <person name="Busse H.-J."/>
            <person name="Stankova E."/>
            <person name="Vrbovska V."/>
            <person name="Kovarovic V."/>
            <person name="Bartak M."/>
            <person name="Svec P."/>
            <person name="Pantucek R."/>
        </authorList>
    </citation>
    <scope>NUCLEOTIDE SEQUENCE [LARGE SCALE GENOMIC DNA]</scope>
    <source>
        <strain evidence="1 2">CCM 8695</strain>
    </source>
</reference>
<dbReference type="EMBL" id="WHJG01000020">
    <property type="protein sequence ID" value="NHZ81343.1"/>
    <property type="molecule type" value="Genomic_DNA"/>
</dbReference>
<dbReference type="Proteomes" id="UP000621455">
    <property type="component" value="Unassembled WGS sequence"/>
</dbReference>
<organism evidence="1 2">
    <name type="scientific">Massilia frigida</name>
    <dbReference type="NCBI Taxonomy" id="2609281"/>
    <lineage>
        <taxon>Bacteria</taxon>
        <taxon>Pseudomonadati</taxon>
        <taxon>Pseudomonadota</taxon>
        <taxon>Betaproteobacteria</taxon>
        <taxon>Burkholderiales</taxon>
        <taxon>Oxalobacteraceae</taxon>
        <taxon>Telluria group</taxon>
        <taxon>Massilia</taxon>
    </lineage>
</organism>
<evidence type="ECO:0000313" key="1">
    <source>
        <dbReference type="EMBL" id="NHZ81343.1"/>
    </source>
</evidence>
<name>A0ABX0NAL1_9BURK</name>
<proteinExistence type="predicted"/>
<protein>
    <submittedName>
        <fullName evidence="1">DUF4150 domain-containing protein</fullName>
    </submittedName>
</protein>
<comment type="caution">
    <text evidence="1">The sequence shown here is derived from an EMBL/GenBank/DDBJ whole genome shotgun (WGS) entry which is preliminary data.</text>
</comment>